<name>A0A9N9V1J6_9HYPO</name>
<keyword evidence="2" id="KW-1185">Reference proteome</keyword>
<dbReference type="Proteomes" id="UP000696573">
    <property type="component" value="Unassembled WGS sequence"/>
</dbReference>
<comment type="caution">
    <text evidence="1">The sequence shown here is derived from an EMBL/GenBank/DDBJ whole genome shotgun (WGS) entry which is preliminary data.</text>
</comment>
<organism evidence="1 2">
    <name type="scientific">Clonostachys rhizophaga</name>
    <dbReference type="NCBI Taxonomy" id="160324"/>
    <lineage>
        <taxon>Eukaryota</taxon>
        <taxon>Fungi</taxon>
        <taxon>Dikarya</taxon>
        <taxon>Ascomycota</taxon>
        <taxon>Pezizomycotina</taxon>
        <taxon>Sordariomycetes</taxon>
        <taxon>Hypocreomycetidae</taxon>
        <taxon>Hypocreales</taxon>
        <taxon>Bionectriaceae</taxon>
        <taxon>Clonostachys</taxon>
    </lineage>
</organism>
<sequence length="90" mass="10269">MCNVVTNYYIYAACRDPGVHFYASKLDGQDQQVCRTGPHERCLPALFRSLTSVWFGKYAHENAMKKGMLGKEMVGSVLKERADVTLPRRR</sequence>
<dbReference type="AlphaFoldDB" id="A0A9N9V1J6"/>
<gene>
    <name evidence="1" type="ORF">CRHIZ90672A_00007382</name>
</gene>
<dbReference type="OrthoDB" id="3443409at2759"/>
<protein>
    <submittedName>
        <fullName evidence="1">Uncharacterized protein</fullName>
    </submittedName>
</protein>
<accession>A0A9N9V1J6</accession>
<evidence type="ECO:0000313" key="2">
    <source>
        <dbReference type="Proteomes" id="UP000696573"/>
    </source>
</evidence>
<proteinExistence type="predicted"/>
<dbReference type="EMBL" id="CABFNQ020000461">
    <property type="protein sequence ID" value="CAH0016202.1"/>
    <property type="molecule type" value="Genomic_DNA"/>
</dbReference>
<reference evidence="1" key="1">
    <citation type="submission" date="2021-10" db="EMBL/GenBank/DDBJ databases">
        <authorList>
            <person name="Piombo E."/>
        </authorList>
    </citation>
    <scope>NUCLEOTIDE SEQUENCE</scope>
</reference>
<evidence type="ECO:0000313" key="1">
    <source>
        <dbReference type="EMBL" id="CAH0016202.1"/>
    </source>
</evidence>